<dbReference type="InterPro" id="IPR043428">
    <property type="entry name" value="LivM-like"/>
</dbReference>
<feature type="transmembrane region" description="Helical" evidence="6">
    <location>
        <begin position="38"/>
        <end position="59"/>
    </location>
</feature>
<feature type="transmembrane region" description="Helical" evidence="6">
    <location>
        <begin position="121"/>
        <end position="140"/>
    </location>
</feature>
<dbReference type="InterPro" id="IPR001851">
    <property type="entry name" value="ABC_transp_permease"/>
</dbReference>
<evidence type="ECO:0000256" key="3">
    <source>
        <dbReference type="ARBA" id="ARBA00022692"/>
    </source>
</evidence>
<feature type="transmembrane region" description="Helical" evidence="6">
    <location>
        <begin position="253"/>
        <end position="280"/>
    </location>
</feature>
<evidence type="ECO:0000256" key="5">
    <source>
        <dbReference type="ARBA" id="ARBA00023136"/>
    </source>
</evidence>
<comment type="caution">
    <text evidence="7">The sequence shown here is derived from an EMBL/GenBank/DDBJ whole genome shotgun (WGS) entry which is preliminary data.</text>
</comment>
<evidence type="ECO:0000313" key="7">
    <source>
        <dbReference type="EMBL" id="GBF32412.1"/>
    </source>
</evidence>
<dbReference type="AlphaFoldDB" id="A0A2L2X8T0"/>
<name>A0A2L2X8T0_9FIRM</name>
<comment type="subcellular location">
    <subcellularLocation>
        <location evidence="1">Cell membrane</location>
        <topology evidence="1">Multi-pass membrane protein</topology>
    </subcellularLocation>
</comment>
<evidence type="ECO:0000256" key="4">
    <source>
        <dbReference type="ARBA" id="ARBA00022989"/>
    </source>
</evidence>
<accession>A0A2L2X8T0</accession>
<dbReference type="EMBL" id="BFAV01000028">
    <property type="protein sequence ID" value="GBF32412.1"/>
    <property type="molecule type" value="Genomic_DNA"/>
</dbReference>
<keyword evidence="2" id="KW-1003">Cell membrane</keyword>
<evidence type="ECO:0000256" key="1">
    <source>
        <dbReference type="ARBA" id="ARBA00004651"/>
    </source>
</evidence>
<evidence type="ECO:0000256" key="2">
    <source>
        <dbReference type="ARBA" id="ARBA00022475"/>
    </source>
</evidence>
<protein>
    <submittedName>
        <fullName evidence="7">Branched-chain amino acid transport system permease protein LivM</fullName>
    </submittedName>
</protein>
<proteinExistence type="predicted"/>
<keyword evidence="4 6" id="KW-1133">Transmembrane helix</keyword>
<reference evidence="8" key="1">
    <citation type="submission" date="2018-02" db="EMBL/GenBank/DDBJ databases">
        <title>Genome sequence of Desulfocucumis palustris strain NAW-5.</title>
        <authorList>
            <person name="Watanabe M."/>
            <person name="Kojima H."/>
            <person name="Fukui M."/>
        </authorList>
    </citation>
    <scope>NUCLEOTIDE SEQUENCE [LARGE SCALE GENOMIC DNA]</scope>
    <source>
        <strain evidence="8">NAW-5</strain>
    </source>
</reference>
<dbReference type="Pfam" id="PF02653">
    <property type="entry name" value="BPD_transp_2"/>
    <property type="match status" value="1"/>
</dbReference>
<feature type="transmembrane region" description="Helical" evidence="6">
    <location>
        <begin position="292"/>
        <end position="313"/>
    </location>
</feature>
<dbReference type="GO" id="GO:0015658">
    <property type="term" value="F:branched-chain amino acid transmembrane transporter activity"/>
    <property type="evidence" value="ECO:0007669"/>
    <property type="project" value="InterPro"/>
</dbReference>
<dbReference type="CDD" id="cd06581">
    <property type="entry name" value="TM_PBP1_LivM_like"/>
    <property type="match status" value="1"/>
</dbReference>
<feature type="transmembrane region" description="Helical" evidence="6">
    <location>
        <begin position="221"/>
        <end position="241"/>
    </location>
</feature>
<organism evidence="7 8">
    <name type="scientific">Desulfocucumis palustris</name>
    <dbReference type="NCBI Taxonomy" id="1898651"/>
    <lineage>
        <taxon>Bacteria</taxon>
        <taxon>Bacillati</taxon>
        <taxon>Bacillota</taxon>
        <taxon>Clostridia</taxon>
        <taxon>Eubacteriales</taxon>
        <taxon>Desulfocucumaceae</taxon>
        <taxon>Desulfocucumis</taxon>
    </lineage>
</organism>
<keyword evidence="3 6" id="KW-0812">Transmembrane</keyword>
<feature type="transmembrane region" description="Helical" evidence="6">
    <location>
        <begin position="169"/>
        <end position="188"/>
    </location>
</feature>
<gene>
    <name evidence="7" type="ORF">DCCM_0606</name>
</gene>
<sequence>MREMEHLARFTLNWRNKTATLVLLAILLVIPLLVSNEYYIHVLITLGLFVILSLSLNLVSGYTGQLSIGHAAFYGIGAYVTALLMLKLNVSFLLALPASGLVTAFFGLLLGLPTMRLAGDYLAIVTLGFGEIVRLVLLNWDKVTRGPMGLPGIPAPELGTYIFMSKTPFYYLVLVLALLTVLAMRRIVNSGFGLSLIAVSQDELAAEAVGINTLRCKISSFIISAFFAGVAGGFYAVYISFVSPDSFTFMDSIMVLEMVVLGGLASIPGSIIGAVVLGLVPELLRFMAEYRMLIFGALMVVIVIFKPDGFWSARKRTRNAIMKDLVARNMLDGKTVKPRGEVSESA</sequence>
<dbReference type="PANTHER" id="PTHR30482:SF10">
    <property type="entry name" value="HIGH-AFFINITY BRANCHED-CHAIN AMINO ACID TRANSPORT PROTEIN BRAE"/>
    <property type="match status" value="1"/>
</dbReference>
<feature type="transmembrane region" description="Helical" evidence="6">
    <location>
        <begin position="66"/>
        <end position="86"/>
    </location>
</feature>
<keyword evidence="8" id="KW-1185">Reference proteome</keyword>
<dbReference type="GO" id="GO:0005886">
    <property type="term" value="C:plasma membrane"/>
    <property type="evidence" value="ECO:0007669"/>
    <property type="project" value="UniProtKB-SubCell"/>
</dbReference>
<feature type="transmembrane region" description="Helical" evidence="6">
    <location>
        <begin position="12"/>
        <end position="32"/>
    </location>
</feature>
<evidence type="ECO:0000313" key="8">
    <source>
        <dbReference type="Proteomes" id="UP000239549"/>
    </source>
</evidence>
<dbReference type="Proteomes" id="UP000239549">
    <property type="component" value="Unassembled WGS sequence"/>
</dbReference>
<keyword evidence="5 6" id="KW-0472">Membrane</keyword>
<dbReference type="PANTHER" id="PTHR30482">
    <property type="entry name" value="HIGH-AFFINITY BRANCHED-CHAIN AMINO ACID TRANSPORT SYSTEM PERMEASE"/>
    <property type="match status" value="1"/>
</dbReference>
<evidence type="ECO:0000256" key="6">
    <source>
        <dbReference type="SAM" id="Phobius"/>
    </source>
</evidence>
<feature type="transmembrane region" description="Helical" evidence="6">
    <location>
        <begin position="92"/>
        <end position="112"/>
    </location>
</feature>